<dbReference type="InterPro" id="IPR015943">
    <property type="entry name" value="WD40/YVTN_repeat-like_dom_sf"/>
</dbReference>
<dbReference type="InterPro" id="IPR052956">
    <property type="entry name" value="Mesenchyme-surface_protein"/>
</dbReference>
<accession>A0ABN1ZNY6</accession>
<feature type="domain" description="Phytase-like" evidence="3">
    <location>
        <begin position="498"/>
        <end position="768"/>
    </location>
</feature>
<evidence type="ECO:0000256" key="2">
    <source>
        <dbReference type="SAM" id="SignalP"/>
    </source>
</evidence>
<dbReference type="Gene3D" id="2.130.10.10">
    <property type="entry name" value="YVTN repeat-like/Quinoprotein amine dehydrogenase"/>
    <property type="match status" value="1"/>
</dbReference>
<dbReference type="Pfam" id="PF13449">
    <property type="entry name" value="Phytase-like"/>
    <property type="match status" value="1"/>
</dbReference>
<evidence type="ECO:0000313" key="5">
    <source>
        <dbReference type="EMBL" id="GAA1501665.1"/>
    </source>
</evidence>
<proteinExistence type="predicted"/>
<evidence type="ECO:0000259" key="4">
    <source>
        <dbReference type="Pfam" id="PF22494"/>
    </source>
</evidence>
<dbReference type="PANTHER" id="PTHR46928:SF1">
    <property type="entry name" value="MESENCHYME-SPECIFIC CELL SURFACE GLYCOPROTEIN"/>
    <property type="match status" value="1"/>
</dbReference>
<dbReference type="EMBL" id="BAAAOR010000002">
    <property type="protein sequence ID" value="GAA1501665.1"/>
    <property type="molecule type" value="Genomic_DNA"/>
</dbReference>
<feature type="chain" id="PRO_5047121467" evidence="2">
    <location>
        <begin position="30"/>
        <end position="873"/>
    </location>
</feature>
<evidence type="ECO:0000313" key="6">
    <source>
        <dbReference type="Proteomes" id="UP001500842"/>
    </source>
</evidence>
<dbReference type="Pfam" id="PF22494">
    <property type="entry name" value="choice_anch_I"/>
    <property type="match status" value="1"/>
</dbReference>
<dbReference type="InterPro" id="IPR011044">
    <property type="entry name" value="Quino_amine_DH_bsu"/>
</dbReference>
<organism evidence="5 6">
    <name type="scientific">Nocardioides humi</name>
    <dbReference type="NCBI Taxonomy" id="449461"/>
    <lineage>
        <taxon>Bacteria</taxon>
        <taxon>Bacillati</taxon>
        <taxon>Actinomycetota</taxon>
        <taxon>Actinomycetes</taxon>
        <taxon>Propionibacteriales</taxon>
        <taxon>Nocardioidaceae</taxon>
        <taxon>Nocardioides</taxon>
    </lineage>
</organism>
<feature type="domain" description="Choice-of-anchor I" evidence="4">
    <location>
        <begin position="345"/>
        <end position="435"/>
    </location>
</feature>
<feature type="region of interest" description="Disordered" evidence="1">
    <location>
        <begin position="826"/>
        <end position="859"/>
    </location>
</feature>
<evidence type="ECO:0000256" key="1">
    <source>
        <dbReference type="SAM" id="MobiDB-lite"/>
    </source>
</evidence>
<name>A0ABN1ZNY6_9ACTN</name>
<dbReference type="SUPFAM" id="SSF50969">
    <property type="entry name" value="YVTN repeat-like/Quinoprotein amine dehydrogenase"/>
    <property type="match status" value="2"/>
</dbReference>
<dbReference type="Proteomes" id="UP001500842">
    <property type="component" value="Unassembled WGS sequence"/>
</dbReference>
<keyword evidence="6" id="KW-1185">Reference proteome</keyword>
<comment type="caution">
    <text evidence="5">The sequence shown here is derived from an EMBL/GenBank/DDBJ whole genome shotgun (WGS) entry which is preliminary data.</text>
</comment>
<protein>
    <submittedName>
        <fullName evidence="5">Esterase-like activity of phytase family protein</fullName>
    </submittedName>
</protein>
<feature type="compositionally biased region" description="Basic residues" evidence="1">
    <location>
        <begin position="826"/>
        <end position="856"/>
    </location>
</feature>
<dbReference type="PANTHER" id="PTHR46928">
    <property type="entry name" value="MESENCHYME-SPECIFIC CELL SURFACE GLYCOPROTEIN"/>
    <property type="match status" value="1"/>
</dbReference>
<gene>
    <name evidence="5" type="ORF">GCM10009788_00370</name>
</gene>
<sequence length="873" mass="90411">MPRSTRARRLRPLSVALLAVAPLAASALAALPGAAAPLPTTVAAGAEAGPWFDRVATYPVFQNVPDDVDPAAPTVAEISAVSADGNTLAYTDALGGRIGFLDITDPSAPAGLGSHDVAGDGTDSPTSVAIVGDNALVVVDESTYPGLEDTPWEDLPPADGVRDGRLDVVALAGEHEEIASIPLLGQPDSIAISPDGRYAAIAIENQRNEAVTPDGGDEGDLPQPPAGFVQIIDIGDPDPTTWEATPVELTETDLAGLDTPEDAEPEYVDINDDNKLALTLQENNGVVVIDLPTASIDHVWSAGNAQVSGVDATKNGLFDPVDSIDLPREPDAVQWVGDGLVATANEGDWKGGTRGWTVFDAATGDVVWDAGNSFEQLAIRHGLFNDDRAGKKGPEPEGLAFDEFGGTPYAFVGSERSNFVAVYDMTDPTEPAFVQVLPTTNGPEGLLPIPGRNLLAVSSETDDASVLVRSSVALYELGTTAPAFPSIVSADEGGTAIGWGALGALSAQPGDPQRVWAASDAAYATGRIYAVDLAQQPAVIDDVITVTEDGAPVAIDIEGLHARAEGGFWVAQEGATGAGNKLLRLAADGEIQESVSLPEEVSAHIKSWGLEGVTAWGTGAAEQVYVAVQRPLWVDPTVPNGSLEPLEGNVARIGRYTPATGAWAWFTYPLEQTSVAGDWIGLSEVTAVDADTLAVIERDKQNGTTAAIKRVYAVDLPATTGGAVTPLAKRLAIDLLPRMRALNGWTQEKLEGFTITAGGEALAVTDNDGLANATGETQLFRLGPAAQYFPAPPVDGPSAACTSAQAQATQAAAVAAQAKAKVSKAKKKAKSAKKAHKPAKVTKTKKKLKKAKKQSKKATAAAATAQAAVTQHC</sequence>
<keyword evidence="2" id="KW-0732">Signal</keyword>
<reference evidence="5 6" key="1">
    <citation type="journal article" date="2019" name="Int. J. Syst. Evol. Microbiol.">
        <title>The Global Catalogue of Microorganisms (GCM) 10K type strain sequencing project: providing services to taxonomists for standard genome sequencing and annotation.</title>
        <authorList>
            <consortium name="The Broad Institute Genomics Platform"/>
            <consortium name="The Broad Institute Genome Sequencing Center for Infectious Disease"/>
            <person name="Wu L."/>
            <person name="Ma J."/>
        </authorList>
    </citation>
    <scope>NUCLEOTIDE SEQUENCE [LARGE SCALE GENOMIC DNA]</scope>
    <source>
        <strain evidence="5 6">JCM 14942</strain>
    </source>
</reference>
<feature type="signal peptide" evidence="2">
    <location>
        <begin position="1"/>
        <end position="29"/>
    </location>
</feature>
<dbReference type="RefSeq" id="WP_344110640.1">
    <property type="nucleotide sequence ID" value="NZ_BAAAOR010000002.1"/>
</dbReference>
<dbReference type="InterPro" id="IPR055188">
    <property type="entry name" value="Choice_anch_I"/>
</dbReference>
<dbReference type="InterPro" id="IPR027372">
    <property type="entry name" value="Phytase-like_dom"/>
</dbReference>
<evidence type="ECO:0000259" key="3">
    <source>
        <dbReference type="Pfam" id="PF13449"/>
    </source>
</evidence>